<dbReference type="Gene3D" id="3.40.50.300">
    <property type="entry name" value="P-loop containing nucleotide triphosphate hydrolases"/>
    <property type="match status" value="2"/>
</dbReference>
<dbReference type="CDD" id="cd18785">
    <property type="entry name" value="SF2_C"/>
    <property type="match status" value="1"/>
</dbReference>
<dbReference type="Proteomes" id="UP001187203">
    <property type="component" value="Unassembled WGS sequence"/>
</dbReference>
<feature type="compositionally biased region" description="Acidic residues" evidence="1">
    <location>
        <begin position="53"/>
        <end position="68"/>
    </location>
</feature>
<sequence length="1065" mass="116842">MTHHSSIRAELLDRVTGLLVGPLDEDEIIRPPPADTYLTGILWPEGERIDQLEDDQDDGASNSDDGETDAGVPGYRAVRPCSLGLTFAADVGATILVSTLETSRYVPIEREPAEGGRPVRHWRRQKLNYRFQISGNDPATWRTNEFISSDGATLVDQSLEIHVRRRIRGSLQVLTISLINRSGGDDQRLRDERCLFQSGLEAKAITPNGQGAIQPRSALPPDGSDADAISSALLYKDVVEYAAGHGVAATWESPIGERVAIVKTSWMPSATVKGMNPSGHPDLVEFHRAYPSAFRAEWLSRLEAKGEVLAALARFADAYQHWIAKELQSNIQRIEAPLRAAAEANLEQCKTAARRIEQGVRVLTESGEAWRAFALANLAMDRQARFDAKGERKGPLFWRPFQLAYILLVIPTLVEPKHDDRTTVDLLWFPTGGGKTEAYLGLTAFQIFLRRLRADARRPQSGVDVLMRYTLRLLTVQQFQRAASLICACDNIRKERTDLGGAAISLGLYVGGDATPNRVSDARDALQAEHDGQKPRSTPCQLLNCPVCGNDLTPSNYSMRSDSSGIDIRCTNASCETQGDPLPVITVDDFIYRAPTSLLIGTVDKFAQLPRRKDLRRLFGLDDGLPPGLIIQDELHLISGPLGSMAGLYEAVVDLLCTSHGIRPKVIGSTATIGQAARQVRALFDRTVLQFPPSGFKASDSFFAYRDDEGADRLYVGVTSAGRSPKFALQAVAAALLQTAESLRQGGADSVLLDPYWTTVLYFNSLRELGGAHALLQDDIPRQMTFLASRLGGARRSLEADPIELSSRVPSRGLPEYLGQLGVGLLQGLTDPFGPQPRDSVLASNMISVGVDVPRLGLMLVNGQPKSTAEYIQASSRVGRGLDGLVLTLYNFGRPRDVSHFEHFLTYHGALYRSVEATSVTPWAPRARDKALHAVFASAVRHTVPGMQNDPDAKAFDPSTQEVRRILGNLQDRARSSSGDVEGDETAEDLEAIVREWAQRSRDARTSQRDLLYWEIKAPFGATRPHLMTSAEEGGRPGRLAWPTPNSMREVEPSTAFALRLIRKS</sequence>
<dbReference type="EMBL" id="JAWJWI010000003">
    <property type="protein sequence ID" value="MDV4185403.1"/>
    <property type="molecule type" value="Genomic_DNA"/>
</dbReference>
<comment type="caution">
    <text evidence="2">The sequence shown here is derived from an EMBL/GenBank/DDBJ whole genome shotgun (WGS) entry which is preliminary data.</text>
</comment>
<dbReference type="SUPFAM" id="SSF52540">
    <property type="entry name" value="P-loop containing nucleoside triphosphate hydrolases"/>
    <property type="match status" value="1"/>
</dbReference>
<feature type="region of interest" description="Disordered" evidence="1">
    <location>
        <begin position="53"/>
        <end position="73"/>
    </location>
</feature>
<evidence type="ECO:0000313" key="2">
    <source>
        <dbReference type="EMBL" id="MDV4185403.1"/>
    </source>
</evidence>
<protein>
    <submittedName>
        <fullName evidence="2">Helicase</fullName>
    </submittedName>
</protein>
<evidence type="ECO:0000256" key="1">
    <source>
        <dbReference type="SAM" id="MobiDB-lite"/>
    </source>
</evidence>
<reference evidence="3" key="1">
    <citation type="journal article" date="2023" name="Int. J. Mol. Sci.">
        <title>Genomic and Metabolic Characterization of Plant Growth-Promoting Rhizobacteria Isolated from Nodules of Clovers Grown in Non-Farmed Soil.</title>
        <authorList>
            <person name="Wojcik M."/>
            <person name="Koper P."/>
            <person name="Zebracki K."/>
            <person name="Marczak M."/>
            <person name="Mazur A."/>
        </authorList>
    </citation>
    <scope>NUCLEOTIDE SEQUENCE [LARGE SCALE GENOMIC DNA]</scope>
    <source>
        <strain evidence="3">KB12</strain>
    </source>
</reference>
<proteinExistence type="predicted"/>
<keyword evidence="2" id="KW-0067">ATP-binding</keyword>
<feature type="region of interest" description="Disordered" evidence="1">
    <location>
        <begin position="1028"/>
        <end position="1049"/>
    </location>
</feature>
<keyword evidence="2" id="KW-0378">Hydrolase</keyword>
<dbReference type="RefSeq" id="WP_317275894.1">
    <property type="nucleotide sequence ID" value="NZ_JAWJWH010000003.1"/>
</dbReference>
<keyword evidence="3" id="KW-1185">Reference proteome</keyword>
<gene>
    <name evidence="2" type="ORF">R1523_07820</name>
</gene>
<dbReference type="GO" id="GO:0004386">
    <property type="term" value="F:helicase activity"/>
    <property type="evidence" value="ECO:0007669"/>
    <property type="project" value="UniProtKB-KW"/>
</dbReference>
<evidence type="ECO:0000313" key="3">
    <source>
        <dbReference type="Proteomes" id="UP001187203"/>
    </source>
</evidence>
<keyword evidence="2" id="KW-0547">Nucleotide-binding</keyword>
<name>A0ABU3YHR1_9HYPH</name>
<accession>A0ABU3YHR1</accession>
<dbReference type="InterPro" id="IPR027417">
    <property type="entry name" value="P-loop_NTPase"/>
</dbReference>
<keyword evidence="2" id="KW-0347">Helicase</keyword>
<organism evidence="2 3">
    <name type="scientific">Rhizobium brockwellii</name>
    <dbReference type="NCBI Taxonomy" id="3019932"/>
    <lineage>
        <taxon>Bacteria</taxon>
        <taxon>Pseudomonadati</taxon>
        <taxon>Pseudomonadota</taxon>
        <taxon>Alphaproteobacteria</taxon>
        <taxon>Hyphomicrobiales</taxon>
        <taxon>Rhizobiaceae</taxon>
        <taxon>Rhizobium/Agrobacterium group</taxon>
        <taxon>Rhizobium</taxon>
    </lineage>
</organism>